<dbReference type="Proteomes" id="UP001153069">
    <property type="component" value="Unassembled WGS sequence"/>
</dbReference>
<evidence type="ECO:0000256" key="1">
    <source>
        <dbReference type="ARBA" id="ARBA00004123"/>
    </source>
</evidence>
<comment type="similarity">
    <text evidence="2">Belongs to the dpy-30 family.</text>
</comment>
<organism evidence="5 6">
    <name type="scientific">Seminavis robusta</name>
    <dbReference type="NCBI Taxonomy" id="568900"/>
    <lineage>
        <taxon>Eukaryota</taxon>
        <taxon>Sar</taxon>
        <taxon>Stramenopiles</taxon>
        <taxon>Ochrophyta</taxon>
        <taxon>Bacillariophyta</taxon>
        <taxon>Bacillariophyceae</taxon>
        <taxon>Bacillariophycidae</taxon>
        <taxon>Naviculales</taxon>
        <taxon>Naviculaceae</taxon>
        <taxon>Seminavis</taxon>
    </lineage>
</organism>
<sequence>MSGHGHPQGHHGGNPGGGMGGPPINLNQLQQQAQQNPAQMLQLQQMIAQNQQRQQGLQMNIQQPGMAPQAQQRQQPQQQQQQVNPQQQQQQNSSLPIRAYLDQTVVPILLDGMSQLVKERPPNPIEFLASYLLQHDPQRAAGGAPQQQRPGQP</sequence>
<evidence type="ECO:0000256" key="2">
    <source>
        <dbReference type="ARBA" id="ARBA00010849"/>
    </source>
</evidence>
<dbReference type="GO" id="GO:0005634">
    <property type="term" value="C:nucleus"/>
    <property type="evidence" value="ECO:0007669"/>
    <property type="project" value="UniProtKB-SubCell"/>
</dbReference>
<dbReference type="OrthoDB" id="417678at2759"/>
<evidence type="ECO:0000313" key="5">
    <source>
        <dbReference type="EMBL" id="CAB9519379.1"/>
    </source>
</evidence>
<keyword evidence="3" id="KW-0539">Nucleus</keyword>
<comment type="caution">
    <text evidence="5">The sequence shown here is derived from an EMBL/GenBank/DDBJ whole genome shotgun (WGS) entry which is preliminary data.</text>
</comment>
<feature type="region of interest" description="Disordered" evidence="4">
    <location>
        <begin position="1"/>
        <end position="96"/>
    </location>
</feature>
<evidence type="ECO:0000256" key="4">
    <source>
        <dbReference type="SAM" id="MobiDB-lite"/>
    </source>
</evidence>
<dbReference type="EMBL" id="CAICTM010001010">
    <property type="protein sequence ID" value="CAB9519379.1"/>
    <property type="molecule type" value="Genomic_DNA"/>
</dbReference>
<feature type="compositionally biased region" description="Low complexity" evidence="4">
    <location>
        <begin position="22"/>
        <end position="91"/>
    </location>
</feature>
<dbReference type="Pfam" id="PF05186">
    <property type="entry name" value="Dpy-30"/>
    <property type="match status" value="1"/>
</dbReference>
<feature type="compositionally biased region" description="Gly residues" evidence="4">
    <location>
        <begin position="10"/>
        <end position="21"/>
    </location>
</feature>
<dbReference type="CDD" id="cd22965">
    <property type="entry name" value="DD_DPY30_SDC1"/>
    <property type="match status" value="1"/>
</dbReference>
<dbReference type="Gene3D" id="1.20.890.10">
    <property type="entry name" value="cAMP-dependent protein kinase regulatory subunit, dimerization-anchoring domain"/>
    <property type="match status" value="1"/>
</dbReference>
<name>A0A9N8EIK0_9STRA</name>
<protein>
    <submittedName>
        <fullName evidence="5">Dpy-30 homolog</fullName>
    </submittedName>
</protein>
<dbReference type="InterPro" id="IPR049629">
    <property type="entry name" value="DPY30_SDC1_DD"/>
</dbReference>
<accession>A0A9N8EIK0</accession>
<evidence type="ECO:0000256" key="3">
    <source>
        <dbReference type="ARBA" id="ARBA00023242"/>
    </source>
</evidence>
<gene>
    <name evidence="5" type="ORF">SEMRO_1012_G231160.1</name>
</gene>
<keyword evidence="6" id="KW-1185">Reference proteome</keyword>
<reference evidence="5" key="1">
    <citation type="submission" date="2020-06" db="EMBL/GenBank/DDBJ databases">
        <authorList>
            <consortium name="Plant Systems Biology data submission"/>
        </authorList>
    </citation>
    <scope>NUCLEOTIDE SEQUENCE</scope>
    <source>
        <strain evidence="5">D6</strain>
    </source>
</reference>
<dbReference type="InterPro" id="IPR007858">
    <property type="entry name" value="Dpy-30_motif"/>
</dbReference>
<evidence type="ECO:0000313" key="6">
    <source>
        <dbReference type="Proteomes" id="UP001153069"/>
    </source>
</evidence>
<dbReference type="AlphaFoldDB" id="A0A9N8EIK0"/>
<proteinExistence type="inferred from homology"/>
<comment type="subcellular location">
    <subcellularLocation>
        <location evidence="1">Nucleus</location>
    </subcellularLocation>
</comment>